<sequence>MVQLEANDQKKIDEIIAEVMNSYKGVNNEIYSEIMKHSSGDISELLDVQEITNGISNTNGIEEILLQTETDDDGGVTAMSGFYYQLLVTIYYMIEMFHGKWTNIVVDHHQDIIAYNDTTVRFIQVKTKNKPHCIVSDTAAYSEWIPKLLSNQVMFEGHDYKLEFELVSNCFFLKAPKVCRDFEQFYENDNFKNGFIEGDLFDRTIEKMSEYKLDEEKVARGIKAFRVKRIDPASIKKILCHDIGECFNNYYRADDVAIDMFISYLFKKCYFPESASIQIVREKDSEELLALIRNRIQSIGEKDIIDNSAVEVVGNFIEGIKEQYMSTGIYDEFSIIVDDLESELLAYFSSSDIETIFTLLSKYLNKSMNSSYFRSSNTERLKKESQRVFEVLLLVKLYFGGEIVIDSDSKKLLLINIKSHPFNLFGIRGDLAYTVGEAVKEFEQVFYGLDFEEQFSIVNNPSFKIILVGEFDNECDPIDVLEVVCKEVPEASHFLLSERFQENSIATVKNSIRIVDGEDRKIDGIHRKRRRFEDIGKMREYIKEELNFEKV</sequence>
<keyword evidence="3" id="KW-1185">Reference proteome</keyword>
<dbReference type="GO" id="GO:0004518">
    <property type="term" value="F:nuclease activity"/>
    <property type="evidence" value="ECO:0007669"/>
    <property type="project" value="InterPro"/>
</dbReference>
<dbReference type="RefSeq" id="WP_140185131.1">
    <property type="nucleotide sequence ID" value="NZ_VENO01000001.1"/>
</dbReference>
<evidence type="ECO:0000313" key="2">
    <source>
        <dbReference type="EMBL" id="TNV69739.1"/>
    </source>
</evidence>
<dbReference type="EMBL" id="VENO01000001">
    <property type="protein sequence ID" value="TNV69739.1"/>
    <property type="molecule type" value="Genomic_DNA"/>
</dbReference>
<protein>
    <submittedName>
        <fullName evidence="2">DUF4297 domain-containing protein</fullName>
    </submittedName>
</protein>
<dbReference type="InterPro" id="IPR025382">
    <property type="entry name" value="Cap4-like_endonuclease_dom"/>
</dbReference>
<accession>A0A5C5E998</accession>
<dbReference type="Proteomes" id="UP000313395">
    <property type="component" value="Unassembled WGS sequence"/>
</dbReference>
<evidence type="ECO:0000313" key="3">
    <source>
        <dbReference type="Proteomes" id="UP000313395"/>
    </source>
</evidence>
<gene>
    <name evidence="2" type="ORF">FHK04_00400</name>
</gene>
<dbReference type="Pfam" id="PF14130">
    <property type="entry name" value="Cap4_nuclease"/>
    <property type="match status" value="1"/>
</dbReference>
<organism evidence="2 3">
    <name type="scientific">Trichococcus shcherbakoviae subsp. psychrophilus</name>
    <dbReference type="NCBI Taxonomy" id="2585775"/>
    <lineage>
        <taxon>Bacteria</taxon>
        <taxon>Bacillati</taxon>
        <taxon>Bacillota</taxon>
        <taxon>Bacilli</taxon>
        <taxon>Lactobacillales</taxon>
        <taxon>Carnobacteriaceae</taxon>
        <taxon>Trichococcus</taxon>
    </lineage>
</organism>
<name>A0A5C5E998_9LACT</name>
<proteinExistence type="predicted"/>
<comment type="caution">
    <text evidence="2">The sequence shown here is derived from an EMBL/GenBank/DDBJ whole genome shotgun (WGS) entry which is preliminary data.</text>
</comment>
<reference evidence="2 3" key="1">
    <citation type="submission" date="2019-06" db="EMBL/GenBank/DDBJ databases">
        <title>Description Trichococcus psychrophilus sp. nov., isolated from a cold spring, by genomic and phenotypic analyses.</title>
        <authorList>
            <person name="Zakharyuk A."/>
        </authorList>
    </citation>
    <scope>NUCLEOTIDE SEQUENCE [LARGE SCALE GENOMIC DNA]</scope>
    <source>
        <strain evidence="2 3">SKBG</strain>
    </source>
</reference>
<feature type="domain" description="CD-NTase associated protein 4-like DNA endonuclease" evidence="1">
    <location>
        <begin position="73"/>
        <end position="174"/>
    </location>
</feature>
<evidence type="ECO:0000259" key="1">
    <source>
        <dbReference type="Pfam" id="PF14130"/>
    </source>
</evidence>
<dbReference type="AlphaFoldDB" id="A0A5C5E998"/>